<feature type="modified residue" description="4-aspartylphosphate" evidence="2">
    <location>
        <position position="60"/>
    </location>
</feature>
<gene>
    <name evidence="4" type="ORF">BC962_1415</name>
</gene>
<proteinExistence type="predicted"/>
<keyword evidence="5" id="KW-1185">Reference proteome</keyword>
<dbReference type="EMBL" id="RBLG01000002">
    <property type="protein sequence ID" value="RKS53167.1"/>
    <property type="molecule type" value="Genomic_DNA"/>
</dbReference>
<feature type="domain" description="Response regulatory" evidence="3">
    <location>
        <begin position="4"/>
        <end position="127"/>
    </location>
</feature>
<dbReference type="PANTHER" id="PTHR44591">
    <property type="entry name" value="STRESS RESPONSE REGULATOR PROTEIN 1"/>
    <property type="match status" value="1"/>
</dbReference>
<evidence type="ECO:0000259" key="3">
    <source>
        <dbReference type="PROSITE" id="PS50110"/>
    </source>
</evidence>
<comment type="caution">
    <text evidence="4">The sequence shown here is derived from an EMBL/GenBank/DDBJ whole genome shotgun (WGS) entry which is preliminary data.</text>
</comment>
<dbReference type="RefSeq" id="WP_121345228.1">
    <property type="nucleotide sequence ID" value="NZ_RBLG01000002.1"/>
</dbReference>
<dbReference type="Proteomes" id="UP000276282">
    <property type="component" value="Unassembled WGS sequence"/>
</dbReference>
<dbReference type="Gene3D" id="3.40.50.2300">
    <property type="match status" value="1"/>
</dbReference>
<dbReference type="InterPro" id="IPR001789">
    <property type="entry name" value="Sig_transdc_resp-reg_receiver"/>
</dbReference>
<dbReference type="InterPro" id="IPR011006">
    <property type="entry name" value="CheY-like_superfamily"/>
</dbReference>
<dbReference type="SMART" id="SM00448">
    <property type="entry name" value="REC"/>
    <property type="match status" value="1"/>
</dbReference>
<accession>A0A495PSI9</accession>
<name>A0A495PSI9_9FLAO</name>
<organism evidence="4 5">
    <name type="scientific">Gillisia mitskevichiae</name>
    <dbReference type="NCBI Taxonomy" id="270921"/>
    <lineage>
        <taxon>Bacteria</taxon>
        <taxon>Pseudomonadati</taxon>
        <taxon>Bacteroidota</taxon>
        <taxon>Flavobacteriia</taxon>
        <taxon>Flavobacteriales</taxon>
        <taxon>Flavobacteriaceae</taxon>
        <taxon>Gillisia</taxon>
    </lineage>
</organism>
<protein>
    <submittedName>
        <fullName evidence="4">Response regulator receiver domain-containing protein</fullName>
    </submittedName>
</protein>
<dbReference type="PANTHER" id="PTHR44591:SF3">
    <property type="entry name" value="RESPONSE REGULATORY DOMAIN-CONTAINING PROTEIN"/>
    <property type="match status" value="1"/>
</dbReference>
<dbReference type="Pfam" id="PF00072">
    <property type="entry name" value="Response_reg"/>
    <property type="match status" value="1"/>
</dbReference>
<evidence type="ECO:0000256" key="2">
    <source>
        <dbReference type="PROSITE-ProRule" id="PRU00169"/>
    </source>
</evidence>
<dbReference type="SUPFAM" id="SSF52172">
    <property type="entry name" value="CheY-like"/>
    <property type="match status" value="1"/>
</dbReference>
<evidence type="ECO:0000256" key="1">
    <source>
        <dbReference type="ARBA" id="ARBA00022553"/>
    </source>
</evidence>
<dbReference type="AlphaFoldDB" id="A0A495PSI9"/>
<evidence type="ECO:0000313" key="5">
    <source>
        <dbReference type="Proteomes" id="UP000276282"/>
    </source>
</evidence>
<dbReference type="GO" id="GO:0000160">
    <property type="term" value="P:phosphorelay signal transduction system"/>
    <property type="evidence" value="ECO:0007669"/>
    <property type="project" value="InterPro"/>
</dbReference>
<keyword evidence="1 2" id="KW-0597">Phosphoprotein</keyword>
<dbReference type="PROSITE" id="PS50110">
    <property type="entry name" value="RESPONSE_REGULATORY"/>
    <property type="match status" value="1"/>
</dbReference>
<evidence type="ECO:0000313" key="4">
    <source>
        <dbReference type="EMBL" id="RKS53167.1"/>
    </source>
</evidence>
<dbReference type="OrthoDB" id="673128at2"/>
<dbReference type="InterPro" id="IPR050595">
    <property type="entry name" value="Bact_response_regulator"/>
</dbReference>
<reference evidence="4 5" key="1">
    <citation type="submission" date="2018-10" db="EMBL/GenBank/DDBJ databases">
        <title>Genomic Encyclopedia of Archaeal and Bacterial Type Strains, Phase II (KMG-II): from individual species to whole genera.</title>
        <authorList>
            <person name="Goeker M."/>
        </authorList>
    </citation>
    <scope>NUCLEOTIDE SEQUENCE [LARGE SCALE GENOMIC DNA]</scope>
    <source>
        <strain evidence="4 5">DSM 19839</strain>
    </source>
</reference>
<sequence>MIKKVLIIDDDNIIRKITSQMVKVSKLSTSEPLLFKNGLEAYNYLTTEKDQEYRYILFLDINMPVMDGWTFLKRLEEEDLVKEKLIYLFTSSVDRADHCRGKNNKYVKDIITKPLTIGKIENIIKAL</sequence>